<dbReference type="Gene3D" id="3.90.1010.10">
    <property type="match status" value="1"/>
</dbReference>
<dbReference type="PANTHER" id="PTHR43597">
    <property type="entry name" value="SULFUR ACCEPTOR PROTEIN CSDE"/>
    <property type="match status" value="1"/>
</dbReference>
<name>A0A2M7GB98_9BACT</name>
<dbReference type="Proteomes" id="UP000231019">
    <property type="component" value="Unassembled WGS sequence"/>
</dbReference>
<dbReference type="PANTHER" id="PTHR43597:SF5">
    <property type="entry name" value="SUFE-LIKE PROTEIN 2, CHLOROPLASTIC"/>
    <property type="match status" value="1"/>
</dbReference>
<protein>
    <submittedName>
        <fullName evidence="3">Fe-S metabolism protein SufE</fullName>
    </submittedName>
</protein>
<organism evidence="3 4">
    <name type="scientific">bacterium (Candidatus Blackallbacteria) CG17_big_fil_post_rev_8_21_14_2_50_48_46</name>
    <dbReference type="NCBI Taxonomy" id="2014261"/>
    <lineage>
        <taxon>Bacteria</taxon>
        <taxon>Candidatus Blackallbacteria</taxon>
    </lineage>
</organism>
<sequence>MSQSITEIQDLIVADFSDFSDWSEKYEYLIELGMELPPLAPEHKIEAKRILGCQSNVWLNAEFDPQTGVIQFQADSEAMIVKGLVSLLVRMLSGHTPAEILQAELNVFQRIGLDQHLSSTRSNGLVAMIRDMKRYAAEYVATQA</sequence>
<accession>A0A2M7GB98</accession>
<dbReference type="InterPro" id="IPR003808">
    <property type="entry name" value="Fe-S_metab-assoc_dom"/>
</dbReference>
<evidence type="ECO:0000259" key="2">
    <source>
        <dbReference type="Pfam" id="PF02657"/>
    </source>
</evidence>
<dbReference type="Pfam" id="PF02657">
    <property type="entry name" value="SufE"/>
    <property type="match status" value="1"/>
</dbReference>
<evidence type="ECO:0000313" key="4">
    <source>
        <dbReference type="Proteomes" id="UP000231019"/>
    </source>
</evidence>
<gene>
    <name evidence="3" type="ORF">COW36_01085</name>
</gene>
<feature type="domain" description="Fe-S metabolism associated" evidence="2">
    <location>
        <begin position="14"/>
        <end position="134"/>
    </location>
</feature>
<comment type="caution">
    <text evidence="3">The sequence shown here is derived from an EMBL/GenBank/DDBJ whole genome shotgun (WGS) entry which is preliminary data.</text>
</comment>
<comment type="similarity">
    <text evidence="1">Belongs to the SufE family.</text>
</comment>
<proteinExistence type="inferred from homology"/>
<evidence type="ECO:0000313" key="3">
    <source>
        <dbReference type="EMBL" id="PIW19462.1"/>
    </source>
</evidence>
<dbReference type="EMBL" id="PFFQ01000004">
    <property type="protein sequence ID" value="PIW19462.1"/>
    <property type="molecule type" value="Genomic_DNA"/>
</dbReference>
<evidence type="ECO:0000256" key="1">
    <source>
        <dbReference type="ARBA" id="ARBA00010282"/>
    </source>
</evidence>
<dbReference type="AlphaFoldDB" id="A0A2M7GB98"/>
<reference evidence="3 4" key="1">
    <citation type="submission" date="2017-09" db="EMBL/GenBank/DDBJ databases">
        <title>Depth-based differentiation of microbial function through sediment-hosted aquifers and enrichment of novel symbionts in the deep terrestrial subsurface.</title>
        <authorList>
            <person name="Probst A.J."/>
            <person name="Ladd B."/>
            <person name="Jarett J.K."/>
            <person name="Geller-Mcgrath D.E."/>
            <person name="Sieber C.M."/>
            <person name="Emerson J.B."/>
            <person name="Anantharaman K."/>
            <person name="Thomas B.C."/>
            <person name="Malmstrom R."/>
            <person name="Stieglmeier M."/>
            <person name="Klingl A."/>
            <person name="Woyke T."/>
            <person name="Ryan C.M."/>
            <person name="Banfield J.F."/>
        </authorList>
    </citation>
    <scope>NUCLEOTIDE SEQUENCE [LARGE SCALE GENOMIC DNA]</scope>
    <source>
        <strain evidence="3">CG17_big_fil_post_rev_8_21_14_2_50_48_46</strain>
    </source>
</reference>
<dbReference type="SUPFAM" id="SSF82649">
    <property type="entry name" value="SufE/NifU"/>
    <property type="match status" value="1"/>
</dbReference>